<evidence type="ECO:0000313" key="1">
    <source>
        <dbReference type="EMBL" id="RQH35241.1"/>
    </source>
</evidence>
<gene>
    <name evidence="1" type="ORF">D5R40_20170</name>
</gene>
<name>A0A3N6P920_9CYAN</name>
<keyword evidence="2" id="KW-1185">Reference proteome</keyword>
<accession>A0A3N6P920</accession>
<evidence type="ECO:0000313" key="2">
    <source>
        <dbReference type="Proteomes" id="UP000269154"/>
    </source>
</evidence>
<dbReference type="AlphaFoldDB" id="A0A3N6P920"/>
<comment type="caution">
    <text evidence="1">The sequence shown here is derived from an EMBL/GenBank/DDBJ whole genome shotgun (WGS) entry which is preliminary data.</text>
</comment>
<dbReference type="Proteomes" id="UP000269154">
    <property type="component" value="Unassembled WGS sequence"/>
</dbReference>
<organism evidence="1 2">
    <name type="scientific">Okeania hirsuta</name>
    <dbReference type="NCBI Taxonomy" id="1458930"/>
    <lineage>
        <taxon>Bacteria</taxon>
        <taxon>Bacillati</taxon>
        <taxon>Cyanobacteriota</taxon>
        <taxon>Cyanophyceae</taxon>
        <taxon>Oscillatoriophycideae</taxon>
        <taxon>Oscillatoriales</taxon>
        <taxon>Microcoleaceae</taxon>
        <taxon>Okeania</taxon>
    </lineage>
</organism>
<proteinExistence type="predicted"/>
<dbReference type="RefSeq" id="WP_161564757.1">
    <property type="nucleotide sequence ID" value="NZ_CAWOKI010000309.1"/>
</dbReference>
<reference evidence="1 2" key="1">
    <citation type="journal article" date="2018" name="ACS Chem. Biol.">
        <title>Ketoreductase domain dysfunction expands chemodiversity: malyngamide biosynthesis in the cyanobacterium Okeania hirsuta.</title>
        <authorList>
            <person name="Moss N.A."/>
            <person name="Leao T."/>
            <person name="Rankin M."/>
            <person name="McCullough T.M."/>
            <person name="Qu P."/>
            <person name="Korobeynikov A."/>
            <person name="Smith J.L."/>
            <person name="Gerwick L."/>
            <person name="Gerwick W.H."/>
        </authorList>
    </citation>
    <scope>NUCLEOTIDE SEQUENCE [LARGE SCALE GENOMIC DNA]</scope>
    <source>
        <strain evidence="1 2">PAB10Feb10-1</strain>
    </source>
</reference>
<sequence>MWGVWEVWEVWGEREELERESDRLFSIPCLYQQTFSANPNYQLSIINYPLMNSIPGTFR</sequence>
<dbReference type="EMBL" id="RCBY01000128">
    <property type="protein sequence ID" value="RQH35241.1"/>
    <property type="molecule type" value="Genomic_DNA"/>
</dbReference>
<protein>
    <submittedName>
        <fullName evidence="1">Uncharacterized protein</fullName>
    </submittedName>
</protein>